<proteinExistence type="predicted"/>
<evidence type="ECO:0000313" key="2">
    <source>
        <dbReference type="EMBL" id="CAK0888543.1"/>
    </source>
</evidence>
<organism evidence="2 3">
    <name type="scientific">Prorocentrum cordatum</name>
    <dbReference type="NCBI Taxonomy" id="2364126"/>
    <lineage>
        <taxon>Eukaryota</taxon>
        <taxon>Sar</taxon>
        <taxon>Alveolata</taxon>
        <taxon>Dinophyceae</taxon>
        <taxon>Prorocentrales</taxon>
        <taxon>Prorocentraceae</taxon>
        <taxon>Prorocentrum</taxon>
    </lineage>
</organism>
<sequence length="120" mass="12818">AEVKEKRAHGTDASKDASKGKNTTQSKAEGGKVKNTIADLKNLPRTGNHPVLGKLNVCYGTSASYVTYKDEGGKPRLLVQVGSSMCAKHAEMLAKLLQHACRSGCSKEELVSYRGTLLAK</sequence>
<protein>
    <submittedName>
        <fullName evidence="2">Uncharacterized protein</fullName>
    </submittedName>
</protein>
<keyword evidence="3" id="KW-1185">Reference proteome</keyword>
<gene>
    <name evidence="2" type="ORF">PCOR1329_LOCUS69315</name>
</gene>
<evidence type="ECO:0000313" key="3">
    <source>
        <dbReference type="Proteomes" id="UP001189429"/>
    </source>
</evidence>
<reference evidence="2" key="1">
    <citation type="submission" date="2023-10" db="EMBL/GenBank/DDBJ databases">
        <authorList>
            <person name="Chen Y."/>
            <person name="Shah S."/>
            <person name="Dougan E. K."/>
            <person name="Thang M."/>
            <person name="Chan C."/>
        </authorList>
    </citation>
    <scope>NUCLEOTIDE SEQUENCE [LARGE SCALE GENOMIC DNA]</scope>
</reference>
<comment type="caution">
    <text evidence="2">The sequence shown here is derived from an EMBL/GenBank/DDBJ whole genome shotgun (WGS) entry which is preliminary data.</text>
</comment>
<feature type="non-terminal residue" evidence="2">
    <location>
        <position position="1"/>
    </location>
</feature>
<accession>A0ABN9WT99</accession>
<feature type="compositionally biased region" description="Basic and acidic residues" evidence="1">
    <location>
        <begin position="1"/>
        <end position="19"/>
    </location>
</feature>
<dbReference type="Proteomes" id="UP001189429">
    <property type="component" value="Unassembled WGS sequence"/>
</dbReference>
<name>A0ABN9WT99_9DINO</name>
<feature type="region of interest" description="Disordered" evidence="1">
    <location>
        <begin position="1"/>
        <end position="33"/>
    </location>
</feature>
<dbReference type="EMBL" id="CAUYUJ010019089">
    <property type="protein sequence ID" value="CAK0888543.1"/>
    <property type="molecule type" value="Genomic_DNA"/>
</dbReference>
<evidence type="ECO:0000256" key="1">
    <source>
        <dbReference type="SAM" id="MobiDB-lite"/>
    </source>
</evidence>